<reference evidence="2" key="1">
    <citation type="journal article" date="2011" name="PLoS Genet.">
        <title>Genomic analysis of the necrotrophic fungal pathogens Sclerotinia sclerotiorum and Botrytis cinerea.</title>
        <authorList>
            <person name="Amselem J."/>
            <person name="Cuomo C.A."/>
            <person name="van Kan J.A."/>
            <person name="Viaud M."/>
            <person name="Benito E.P."/>
            <person name="Couloux A."/>
            <person name="Coutinho P.M."/>
            <person name="de Vries R.P."/>
            <person name="Dyer P.S."/>
            <person name="Fillinger S."/>
            <person name="Fournier E."/>
            <person name="Gout L."/>
            <person name="Hahn M."/>
            <person name="Kohn L."/>
            <person name="Lapalu N."/>
            <person name="Plummer K.M."/>
            <person name="Pradier J.M."/>
            <person name="Quevillon E."/>
            <person name="Sharon A."/>
            <person name="Simon A."/>
            <person name="ten Have A."/>
            <person name="Tudzynski B."/>
            <person name="Tudzynski P."/>
            <person name="Wincker P."/>
            <person name="Andrew M."/>
            <person name="Anthouard V."/>
            <person name="Beever R.E."/>
            <person name="Beffa R."/>
            <person name="Benoit I."/>
            <person name="Bouzid O."/>
            <person name="Brault B."/>
            <person name="Chen Z."/>
            <person name="Choquer M."/>
            <person name="Collemare J."/>
            <person name="Cotton P."/>
            <person name="Danchin E.G."/>
            <person name="Da Silva C."/>
            <person name="Gautier A."/>
            <person name="Giraud C."/>
            <person name="Giraud T."/>
            <person name="Gonzalez C."/>
            <person name="Grossetete S."/>
            <person name="Guldener U."/>
            <person name="Henrissat B."/>
            <person name="Howlett B.J."/>
            <person name="Kodira C."/>
            <person name="Kretschmer M."/>
            <person name="Lappartient A."/>
            <person name="Leroch M."/>
            <person name="Levis C."/>
            <person name="Mauceli E."/>
            <person name="Neuveglise C."/>
            <person name="Oeser B."/>
            <person name="Pearson M."/>
            <person name="Poulain J."/>
            <person name="Poussereau N."/>
            <person name="Quesneville H."/>
            <person name="Rascle C."/>
            <person name="Schumacher J."/>
            <person name="Segurens B."/>
            <person name="Sexton A."/>
            <person name="Silva E."/>
            <person name="Sirven C."/>
            <person name="Soanes D.M."/>
            <person name="Talbot N.J."/>
            <person name="Templeton M."/>
            <person name="Yandava C."/>
            <person name="Yarden O."/>
            <person name="Zeng Q."/>
            <person name="Rollins J.A."/>
            <person name="Lebrun M.H."/>
            <person name="Dickman M."/>
        </authorList>
    </citation>
    <scope>NUCLEOTIDE SEQUENCE [LARGE SCALE GENOMIC DNA]</scope>
    <source>
        <strain evidence="2">T4</strain>
    </source>
</reference>
<gene>
    <name evidence="1" type="ORF">BofuT4_uP043850.1</name>
</gene>
<organism evidence="1 2">
    <name type="scientific">Botryotinia fuckeliana (strain T4)</name>
    <name type="common">Noble rot fungus</name>
    <name type="synonym">Botrytis cinerea</name>
    <dbReference type="NCBI Taxonomy" id="999810"/>
    <lineage>
        <taxon>Eukaryota</taxon>
        <taxon>Fungi</taxon>
        <taxon>Dikarya</taxon>
        <taxon>Ascomycota</taxon>
        <taxon>Pezizomycotina</taxon>
        <taxon>Leotiomycetes</taxon>
        <taxon>Helotiales</taxon>
        <taxon>Sclerotiniaceae</taxon>
        <taxon>Botrytis</taxon>
    </lineage>
</organism>
<sequence length="85" mass="9629">MNINIISRHLSAQSSALFDIICMQSRLSVAGYPVEAVLEVDGGRIRKPESQKARKPTKSHHRRYLAPPIERKQKLYCSQNNILLG</sequence>
<dbReference type="AlphaFoldDB" id="G2Y044"/>
<proteinExistence type="predicted"/>
<dbReference type="HOGENOM" id="CLU_2512360_0_0_1"/>
<accession>G2Y044</accession>
<dbReference type="Proteomes" id="UP000008177">
    <property type="component" value="Unplaced contigs"/>
</dbReference>
<dbReference type="InParanoid" id="G2Y044"/>
<evidence type="ECO:0000313" key="2">
    <source>
        <dbReference type="Proteomes" id="UP000008177"/>
    </source>
</evidence>
<evidence type="ECO:0000313" key="1">
    <source>
        <dbReference type="EMBL" id="CCD33989.1"/>
    </source>
</evidence>
<dbReference type="EMBL" id="FQ790280">
    <property type="protein sequence ID" value="CCD33989.1"/>
    <property type="molecule type" value="Genomic_DNA"/>
</dbReference>
<name>G2Y044_BOTF4</name>
<protein>
    <submittedName>
        <fullName evidence="1">Uncharacterized protein</fullName>
    </submittedName>
</protein>